<evidence type="ECO:0000313" key="2">
    <source>
        <dbReference type="Proteomes" id="UP001595444"/>
    </source>
</evidence>
<proteinExistence type="predicted"/>
<name>A0ABV7D895_9PROT</name>
<dbReference type="InterPro" id="IPR009922">
    <property type="entry name" value="DUF1457"/>
</dbReference>
<sequence>MLTLGQHFHDFLSFWDALPRTLHPFLPAKADITPANCGKLLPHMGIGRYNAPGNIYVLFYGTLLEKATGIAPTGKNFFDTLPPESHEAIKLFHSIIFERMCAAYVVYLIASSDKLYYSYRTLQLPAVDEEGIPRYLIIYGTALQPEHNYNKRAFMGMDQKNVKEMHYIDLGNGAPTFKIEKYTLHKE</sequence>
<protein>
    <submittedName>
        <fullName evidence="1">PAS domain-containing protein</fullName>
    </submittedName>
</protein>
<dbReference type="Pfam" id="PF07310">
    <property type="entry name" value="PAS_5"/>
    <property type="match status" value="1"/>
</dbReference>
<dbReference type="Proteomes" id="UP001595444">
    <property type="component" value="Unassembled WGS sequence"/>
</dbReference>
<dbReference type="RefSeq" id="WP_194215628.1">
    <property type="nucleotide sequence ID" value="NZ_CP061205.1"/>
</dbReference>
<dbReference type="EMBL" id="JBHRSL010000027">
    <property type="protein sequence ID" value="MFC3053417.1"/>
    <property type="molecule type" value="Genomic_DNA"/>
</dbReference>
<accession>A0ABV7D895</accession>
<organism evidence="1 2">
    <name type="scientific">Kordiimonas pumila</name>
    <dbReference type="NCBI Taxonomy" id="2161677"/>
    <lineage>
        <taxon>Bacteria</taxon>
        <taxon>Pseudomonadati</taxon>
        <taxon>Pseudomonadota</taxon>
        <taxon>Alphaproteobacteria</taxon>
        <taxon>Kordiimonadales</taxon>
        <taxon>Kordiimonadaceae</taxon>
        <taxon>Kordiimonas</taxon>
    </lineage>
</organism>
<evidence type="ECO:0000313" key="1">
    <source>
        <dbReference type="EMBL" id="MFC3053417.1"/>
    </source>
</evidence>
<gene>
    <name evidence="1" type="ORF">ACFOKA_16080</name>
</gene>
<keyword evidence="2" id="KW-1185">Reference proteome</keyword>
<reference evidence="2" key="1">
    <citation type="journal article" date="2019" name="Int. J. Syst. Evol. Microbiol.">
        <title>The Global Catalogue of Microorganisms (GCM) 10K type strain sequencing project: providing services to taxonomists for standard genome sequencing and annotation.</title>
        <authorList>
            <consortium name="The Broad Institute Genomics Platform"/>
            <consortium name="The Broad Institute Genome Sequencing Center for Infectious Disease"/>
            <person name="Wu L."/>
            <person name="Ma J."/>
        </authorList>
    </citation>
    <scope>NUCLEOTIDE SEQUENCE [LARGE SCALE GENOMIC DNA]</scope>
    <source>
        <strain evidence="2">KCTC 62164</strain>
    </source>
</reference>
<comment type="caution">
    <text evidence="1">The sequence shown here is derived from an EMBL/GenBank/DDBJ whole genome shotgun (WGS) entry which is preliminary data.</text>
</comment>